<dbReference type="InterPro" id="IPR052021">
    <property type="entry name" value="Type-I_RS_S_subunit"/>
</dbReference>
<accession>A0A2H0XVA2</accession>
<dbReference type="Pfam" id="PF01420">
    <property type="entry name" value="Methylase_S"/>
    <property type="match status" value="1"/>
</dbReference>
<dbReference type="PANTHER" id="PTHR30408:SF12">
    <property type="entry name" value="TYPE I RESTRICTION ENZYME MJAVIII SPECIFICITY SUBUNIT"/>
    <property type="match status" value="1"/>
</dbReference>
<evidence type="ECO:0000313" key="6">
    <source>
        <dbReference type="EMBL" id="PIS28877.1"/>
    </source>
</evidence>
<keyword evidence="4" id="KW-0175">Coiled coil</keyword>
<proteinExistence type="inferred from homology"/>
<dbReference type="AlphaFoldDB" id="A0A2H0XVA2"/>
<dbReference type="InterPro" id="IPR044946">
    <property type="entry name" value="Restrct_endonuc_typeI_TRD_sf"/>
</dbReference>
<gene>
    <name evidence="6" type="ORF">COT42_06785</name>
</gene>
<sequence length="454" mass="50870">MTAYSIIKKSELEGATRLDAEYYQPEYLEIAAKLKDAQHKLLGDISESLVSFGAYALTNFIEWKESGVPFIVAENIKEGFVDYESARYIDDKTDEILKKSRVKENQVLLAMSGSVGNAAVACEIPIKLNSNQDIVKITLNKGISPFYVAVFLNSRYGRMQVLRLPVGSVQQHIFLWQTKSLLIPIFPNKVTSAIEKIFKTGLNEQKKSKLLYSQAETLLLEELGLKDFEAKEDLSCVVNLSDVKEAGRIDAEFWQPKYERLLEKIKNYGGEKLFDVVENVAAKFDPSSKPDTAFKYVELSNINSSIGVIDGFSDVLGKEAPSRAKRILKEGDVIVSSVEGSLGKVALVHSEQDDFLASTGFFQFRAKDILPEVLLILAKSPIMQMQLEKQTAGTILTAVPKNAVENVFIPILPKPTQQKIADLVRRSHEARKRAKELLEEAKRKVEEMIEKVKD</sequence>
<organism evidence="6 7">
    <name type="scientific">Candidatus Saganbacteria bacterium CG08_land_8_20_14_0_20_45_16</name>
    <dbReference type="NCBI Taxonomy" id="2014293"/>
    <lineage>
        <taxon>Bacteria</taxon>
        <taxon>Bacillati</taxon>
        <taxon>Saganbacteria</taxon>
    </lineage>
</organism>
<protein>
    <recommendedName>
        <fullName evidence="5">Type I restriction modification DNA specificity domain-containing protein</fullName>
    </recommendedName>
</protein>
<dbReference type="GO" id="GO:0003677">
    <property type="term" value="F:DNA binding"/>
    <property type="evidence" value="ECO:0007669"/>
    <property type="project" value="UniProtKB-KW"/>
</dbReference>
<evidence type="ECO:0000259" key="5">
    <source>
        <dbReference type="Pfam" id="PF01420"/>
    </source>
</evidence>
<keyword evidence="3" id="KW-0238">DNA-binding</keyword>
<dbReference type="CDD" id="cd16961">
    <property type="entry name" value="RMtype1_S_TRD-CR_like"/>
    <property type="match status" value="1"/>
</dbReference>
<evidence type="ECO:0000313" key="7">
    <source>
        <dbReference type="Proteomes" id="UP000231343"/>
    </source>
</evidence>
<evidence type="ECO:0000256" key="2">
    <source>
        <dbReference type="ARBA" id="ARBA00022747"/>
    </source>
</evidence>
<comment type="caution">
    <text evidence="6">The sequence shown here is derived from an EMBL/GenBank/DDBJ whole genome shotgun (WGS) entry which is preliminary data.</text>
</comment>
<comment type="similarity">
    <text evidence="1">Belongs to the type-I restriction system S methylase family.</text>
</comment>
<keyword evidence="2" id="KW-0680">Restriction system</keyword>
<dbReference type="Proteomes" id="UP000231343">
    <property type="component" value="Unassembled WGS sequence"/>
</dbReference>
<reference evidence="6 7" key="1">
    <citation type="submission" date="2017-09" db="EMBL/GenBank/DDBJ databases">
        <title>Depth-based differentiation of microbial function through sediment-hosted aquifers and enrichment of novel symbionts in the deep terrestrial subsurface.</title>
        <authorList>
            <person name="Probst A.J."/>
            <person name="Ladd B."/>
            <person name="Jarett J.K."/>
            <person name="Geller-Mcgrath D.E."/>
            <person name="Sieber C.M."/>
            <person name="Emerson J.B."/>
            <person name="Anantharaman K."/>
            <person name="Thomas B.C."/>
            <person name="Malmstrom R."/>
            <person name="Stieglmeier M."/>
            <person name="Klingl A."/>
            <person name="Woyke T."/>
            <person name="Ryan C.M."/>
            <person name="Banfield J.F."/>
        </authorList>
    </citation>
    <scope>NUCLEOTIDE SEQUENCE [LARGE SCALE GENOMIC DNA]</scope>
    <source>
        <strain evidence="6">CG08_land_8_20_14_0_20_45_16</strain>
    </source>
</reference>
<evidence type="ECO:0000256" key="4">
    <source>
        <dbReference type="SAM" id="Coils"/>
    </source>
</evidence>
<evidence type="ECO:0000256" key="1">
    <source>
        <dbReference type="ARBA" id="ARBA00010923"/>
    </source>
</evidence>
<dbReference type="InterPro" id="IPR000055">
    <property type="entry name" value="Restrct_endonuc_typeI_TRD"/>
</dbReference>
<dbReference type="GO" id="GO:0009307">
    <property type="term" value="P:DNA restriction-modification system"/>
    <property type="evidence" value="ECO:0007669"/>
    <property type="project" value="UniProtKB-KW"/>
</dbReference>
<dbReference type="Gene3D" id="3.90.220.20">
    <property type="entry name" value="DNA methylase specificity domains"/>
    <property type="match status" value="2"/>
</dbReference>
<feature type="coiled-coil region" evidence="4">
    <location>
        <begin position="420"/>
        <end position="451"/>
    </location>
</feature>
<name>A0A2H0XVA2_UNCSA</name>
<feature type="domain" description="Type I restriction modification DNA specificity" evidence="5">
    <location>
        <begin position="315"/>
        <end position="424"/>
    </location>
</feature>
<evidence type="ECO:0000256" key="3">
    <source>
        <dbReference type="ARBA" id="ARBA00023125"/>
    </source>
</evidence>
<dbReference type="EMBL" id="PEYM01000113">
    <property type="protein sequence ID" value="PIS28877.1"/>
    <property type="molecule type" value="Genomic_DNA"/>
</dbReference>
<dbReference type="SUPFAM" id="SSF116734">
    <property type="entry name" value="DNA methylase specificity domain"/>
    <property type="match status" value="2"/>
</dbReference>
<dbReference type="PANTHER" id="PTHR30408">
    <property type="entry name" value="TYPE-1 RESTRICTION ENZYME ECOKI SPECIFICITY PROTEIN"/>
    <property type="match status" value="1"/>
</dbReference>